<proteinExistence type="predicted"/>
<dbReference type="AlphaFoldDB" id="A0AA86MDZ1"/>
<gene>
    <name evidence="1" type="ORF">ENKO_32780</name>
</gene>
<dbReference type="EMBL" id="AP024590">
    <property type="protein sequence ID" value="BCU56684.1"/>
    <property type="molecule type" value="Genomic_DNA"/>
</dbReference>
<dbReference type="InterPro" id="IPR038338">
    <property type="entry name" value="PriC_sf"/>
</dbReference>
<dbReference type="Gene3D" id="1.20.1270.340">
    <property type="match status" value="1"/>
</dbReference>
<dbReference type="InterPro" id="IPR010890">
    <property type="entry name" value="PriC"/>
</dbReference>
<dbReference type="Pfam" id="PF07445">
    <property type="entry name" value="PriC"/>
    <property type="match status" value="1"/>
</dbReference>
<organism evidence="1 2">
    <name type="scientific">Enterobacter kobei</name>
    <dbReference type="NCBI Taxonomy" id="208224"/>
    <lineage>
        <taxon>Bacteria</taxon>
        <taxon>Pseudomonadati</taxon>
        <taxon>Pseudomonadota</taxon>
        <taxon>Gammaproteobacteria</taxon>
        <taxon>Enterobacterales</taxon>
        <taxon>Enterobacteriaceae</taxon>
        <taxon>Enterobacter</taxon>
        <taxon>Enterobacter cloacae complex</taxon>
    </lineage>
</organism>
<dbReference type="NCBIfam" id="NF007500">
    <property type="entry name" value="PRK10093.1"/>
    <property type="match status" value="1"/>
</dbReference>
<accession>A0AA86MDZ1</accession>
<dbReference type="Proteomes" id="UP000682928">
    <property type="component" value="Chromosome"/>
</dbReference>
<evidence type="ECO:0000313" key="2">
    <source>
        <dbReference type="Proteomes" id="UP000682928"/>
    </source>
</evidence>
<dbReference type="RefSeq" id="WP_088220189.1">
    <property type="nucleotide sequence ID" value="NZ_AP024590.1"/>
</dbReference>
<sequence length="175" mass="20134">MKTVRLLQTLADQLAALRAEVAPLASHATVSARFDRQLFRTRSTRMSACLEEAEGNLAALRHAVEKAQLAQVGWLAEHLSAQIAALMRETATWSLRQWDHASPGIAKWQRRRLQHQEFERRLIEMKQTREARYRETADPEAQQTLQREITALEGRLSRCQTALHRIESVLARMTR</sequence>
<name>A0AA86MDZ1_9ENTR</name>
<evidence type="ECO:0000313" key="1">
    <source>
        <dbReference type="EMBL" id="BCU56684.1"/>
    </source>
</evidence>
<protein>
    <submittedName>
        <fullName evidence="1">Primosomal replication protein N</fullName>
    </submittedName>
</protein>
<reference evidence="1" key="1">
    <citation type="submission" date="2021-04" db="EMBL/GenBank/DDBJ databases">
        <title>Difference and commonality of drug resistance evolution in various bacteria. and drug sensitivity profiles.</title>
        <authorList>
            <person name="Maeda T."/>
            <person name="Shibai A."/>
            <person name="Kawada K."/>
            <person name="Kotani H."/>
            <person name="Tarusawa Y."/>
            <person name="Tanabe K."/>
            <person name="Furusawa C."/>
        </authorList>
    </citation>
    <scope>NUCLEOTIDE SEQUENCE</scope>
    <source>
        <strain evidence="1">JCM 8580</strain>
    </source>
</reference>